<dbReference type="SUPFAM" id="SSF55961">
    <property type="entry name" value="Bet v1-like"/>
    <property type="match status" value="1"/>
</dbReference>
<dbReference type="EMBL" id="OCND01000002">
    <property type="protein sequence ID" value="SOD53425.1"/>
    <property type="molecule type" value="Genomic_DNA"/>
</dbReference>
<sequence>MKLLKWLLGILLLLGLLLVAGGLLLPASTHVERTTVIERPPAEVFAVLDSFQRFNQWSPWAEYDPDAAYTFEGPSHGVGAKMSWVGDRSVGSGSQTIRESVPHSRIVVALEFGGDASTASYALVPEGSATRLTWSFDTEHGFNPFARWMGLLFEKMVGGDYEKGLAKLKALLESEPR</sequence>
<dbReference type="OrthoDB" id="9807923at2"/>
<dbReference type="Proteomes" id="UP000219374">
    <property type="component" value="Unassembled WGS sequence"/>
</dbReference>
<dbReference type="InterPro" id="IPR019587">
    <property type="entry name" value="Polyketide_cyclase/dehydratase"/>
</dbReference>
<proteinExistence type="predicted"/>
<evidence type="ECO:0000313" key="1">
    <source>
        <dbReference type="EMBL" id="SOD53425.1"/>
    </source>
</evidence>
<dbReference type="CDD" id="cd07818">
    <property type="entry name" value="SRPBCC_1"/>
    <property type="match status" value="1"/>
</dbReference>
<keyword evidence="2" id="KW-1185">Reference proteome</keyword>
<protein>
    <submittedName>
        <fullName evidence="1">Carbon monoxide dehydrogenase subunit G</fullName>
    </submittedName>
</protein>
<dbReference type="AlphaFoldDB" id="A0A286D456"/>
<dbReference type="InterPro" id="IPR023393">
    <property type="entry name" value="START-like_dom_sf"/>
</dbReference>
<reference evidence="1 2" key="1">
    <citation type="submission" date="2017-09" db="EMBL/GenBank/DDBJ databases">
        <authorList>
            <person name="Ehlers B."/>
            <person name="Leendertz F.H."/>
        </authorList>
    </citation>
    <scope>NUCLEOTIDE SEQUENCE [LARGE SCALE GENOMIC DNA]</scope>
    <source>
        <strain evidence="1 2">CGMCC 1.10978</strain>
    </source>
</reference>
<evidence type="ECO:0000313" key="2">
    <source>
        <dbReference type="Proteomes" id="UP000219374"/>
    </source>
</evidence>
<accession>A0A286D456</accession>
<dbReference type="Pfam" id="PF10604">
    <property type="entry name" value="Polyketide_cyc2"/>
    <property type="match status" value="1"/>
</dbReference>
<name>A0A286D456_9GAMM</name>
<gene>
    <name evidence="1" type="ORF">SAMN06296416_102404</name>
</gene>
<dbReference type="Gene3D" id="3.30.530.20">
    <property type="match status" value="1"/>
</dbReference>
<organism evidence="1 2">
    <name type="scientific">Pseudoxanthomonas wuyuanensis</name>
    <dbReference type="NCBI Taxonomy" id="1073196"/>
    <lineage>
        <taxon>Bacteria</taxon>
        <taxon>Pseudomonadati</taxon>
        <taxon>Pseudomonadota</taxon>
        <taxon>Gammaproteobacteria</taxon>
        <taxon>Lysobacterales</taxon>
        <taxon>Lysobacteraceae</taxon>
        <taxon>Pseudoxanthomonas</taxon>
    </lineage>
</organism>
<dbReference type="RefSeq" id="WP_097121156.1">
    <property type="nucleotide sequence ID" value="NZ_OCND01000002.1"/>
</dbReference>